<dbReference type="EMBL" id="CP025688">
    <property type="protein sequence ID" value="QAA21557.1"/>
    <property type="molecule type" value="Genomic_DNA"/>
</dbReference>
<keyword evidence="3" id="KW-1185">Reference proteome</keyword>
<dbReference type="Gene3D" id="3.90.550.20">
    <property type="match status" value="1"/>
</dbReference>
<accession>A0ABX5Q4I2</accession>
<protein>
    <submittedName>
        <fullName evidence="2">Mannosyltransferase</fullName>
    </submittedName>
</protein>
<name>A0ABX5Q4I2_9BACL</name>
<dbReference type="SUPFAM" id="SSF53448">
    <property type="entry name" value="Nucleotide-diphospho-sugar transferases"/>
    <property type="match status" value="1"/>
</dbReference>
<gene>
    <name evidence="2" type="ORF">C0674_02350</name>
</gene>
<evidence type="ECO:0000256" key="1">
    <source>
        <dbReference type="ARBA" id="ARBA00022679"/>
    </source>
</evidence>
<dbReference type="InterPro" id="IPR051706">
    <property type="entry name" value="Glycosyltransferase_domain"/>
</dbReference>
<dbReference type="InterPro" id="IPR007577">
    <property type="entry name" value="GlycoTrfase_DXD_sugar-bd_CS"/>
</dbReference>
<dbReference type="PANTHER" id="PTHR32385">
    <property type="entry name" value="MANNOSYL PHOSPHORYLINOSITOL CERAMIDE SYNTHASE"/>
    <property type="match status" value="1"/>
</dbReference>
<reference evidence="2 3" key="1">
    <citation type="submission" date="2018-01" db="EMBL/GenBank/DDBJ databases">
        <title>Complete genome sequencing of Sporolactobacillus terrae DLG3.</title>
        <authorList>
            <person name="Nam Y.-D."/>
            <person name="Kang J."/>
            <person name="Chung W.-H."/>
        </authorList>
    </citation>
    <scope>NUCLEOTIDE SEQUENCE [LARGE SCALE GENOMIC DNA]</scope>
    <source>
        <strain evidence="2 3">DLG3</strain>
    </source>
</reference>
<keyword evidence="1" id="KW-0808">Transferase</keyword>
<dbReference type="GO" id="GO:0016757">
    <property type="term" value="F:glycosyltransferase activity"/>
    <property type="evidence" value="ECO:0007669"/>
    <property type="project" value="UniProtKB-KW"/>
</dbReference>
<organism evidence="2 3">
    <name type="scientific">Sporolactobacillus terrae</name>
    <dbReference type="NCBI Taxonomy" id="269673"/>
    <lineage>
        <taxon>Bacteria</taxon>
        <taxon>Bacillati</taxon>
        <taxon>Bacillota</taxon>
        <taxon>Bacilli</taxon>
        <taxon>Bacillales</taxon>
        <taxon>Sporolactobacillaceae</taxon>
        <taxon>Sporolactobacillus</taxon>
    </lineage>
</organism>
<dbReference type="Pfam" id="PF04488">
    <property type="entry name" value="Gly_transf_sug"/>
    <property type="match status" value="1"/>
</dbReference>
<sequence length="255" mass="30382">MIPKIIHYIWIGGKEKPKKVLDCIESWKQILTGYEIKEWNEHNWPIDSNRFAHESFLKRKYAFVSDVIRLDVLAKYGGIYLDSDVLVHKNFDSFLNNPIFLGMMYNDALSTAVIGAEPGKNLIKGLLKLYEDRSYDDMFNGKFDTNNNGTFTRYLIDNYPEFQLKNKIQTLNDGTVIYPKEYFEYPSMKKSINYCEHLFMKSWAFEKQSQQVDKIKMILQKLLGHYLFGKVSSYRGQKRYQFLKEYYRLKNERDR</sequence>
<dbReference type="InterPro" id="IPR029044">
    <property type="entry name" value="Nucleotide-diphossugar_trans"/>
</dbReference>
<evidence type="ECO:0000313" key="2">
    <source>
        <dbReference type="EMBL" id="QAA21557.1"/>
    </source>
</evidence>
<dbReference type="Proteomes" id="UP000285882">
    <property type="component" value="Chromosome"/>
</dbReference>
<proteinExistence type="predicted"/>
<dbReference type="PANTHER" id="PTHR32385:SF15">
    <property type="entry name" value="INOSITOL PHOSPHOCERAMIDE MANNOSYLTRANSFERASE 1"/>
    <property type="match status" value="1"/>
</dbReference>
<keyword evidence="2" id="KW-0328">Glycosyltransferase</keyword>
<evidence type="ECO:0000313" key="3">
    <source>
        <dbReference type="Proteomes" id="UP000285882"/>
    </source>
</evidence>
<dbReference type="RefSeq" id="WP_128166050.1">
    <property type="nucleotide sequence ID" value="NZ_CP025688.1"/>
</dbReference>